<dbReference type="Pfam" id="PF03601">
    <property type="entry name" value="Cons_hypoth698"/>
    <property type="match status" value="1"/>
</dbReference>
<feature type="non-terminal residue" evidence="8">
    <location>
        <position position="253"/>
    </location>
</feature>
<comment type="subcellular location">
    <subcellularLocation>
        <location evidence="1">Cell membrane</location>
        <topology evidence="1">Multi-pass membrane protein</topology>
    </subcellularLocation>
</comment>
<keyword evidence="6 7" id="KW-0472">Membrane</keyword>
<dbReference type="InterPro" id="IPR018383">
    <property type="entry name" value="UPF0324_pro"/>
</dbReference>
<evidence type="ECO:0000256" key="2">
    <source>
        <dbReference type="ARBA" id="ARBA00007977"/>
    </source>
</evidence>
<organism evidence="8 9">
    <name type="scientific">Sphaeroforma arctica JP610</name>
    <dbReference type="NCBI Taxonomy" id="667725"/>
    <lineage>
        <taxon>Eukaryota</taxon>
        <taxon>Ichthyosporea</taxon>
        <taxon>Ichthyophonida</taxon>
        <taxon>Sphaeroforma</taxon>
    </lineage>
</organism>
<keyword evidence="3" id="KW-1003">Cell membrane</keyword>
<name>A0A0L0F3C1_9EUKA</name>
<dbReference type="RefSeq" id="XP_014144575.1">
    <property type="nucleotide sequence ID" value="XM_014289100.1"/>
</dbReference>
<comment type="similarity">
    <text evidence="2">Belongs to the UPF0324 family.</text>
</comment>
<accession>A0A0L0F3C1</accession>
<evidence type="ECO:0000256" key="6">
    <source>
        <dbReference type="ARBA" id="ARBA00023136"/>
    </source>
</evidence>
<evidence type="ECO:0000256" key="5">
    <source>
        <dbReference type="ARBA" id="ARBA00022989"/>
    </source>
</evidence>
<reference evidence="8 9" key="1">
    <citation type="submission" date="2011-02" db="EMBL/GenBank/DDBJ databases">
        <title>The Genome Sequence of Sphaeroforma arctica JP610.</title>
        <authorList>
            <consortium name="The Broad Institute Genome Sequencing Platform"/>
            <person name="Russ C."/>
            <person name="Cuomo C."/>
            <person name="Young S.K."/>
            <person name="Zeng Q."/>
            <person name="Gargeya S."/>
            <person name="Alvarado L."/>
            <person name="Berlin A."/>
            <person name="Chapman S.B."/>
            <person name="Chen Z."/>
            <person name="Freedman E."/>
            <person name="Gellesch M."/>
            <person name="Goldberg J."/>
            <person name="Griggs A."/>
            <person name="Gujja S."/>
            <person name="Heilman E."/>
            <person name="Heiman D."/>
            <person name="Howarth C."/>
            <person name="Mehta T."/>
            <person name="Neiman D."/>
            <person name="Pearson M."/>
            <person name="Roberts A."/>
            <person name="Saif S."/>
            <person name="Shea T."/>
            <person name="Shenoy N."/>
            <person name="Sisk P."/>
            <person name="Stolte C."/>
            <person name="Sykes S."/>
            <person name="White J."/>
            <person name="Yandava C."/>
            <person name="Burger G."/>
            <person name="Gray M.W."/>
            <person name="Holland P.W.H."/>
            <person name="King N."/>
            <person name="Lang F.B.F."/>
            <person name="Roger A.J."/>
            <person name="Ruiz-Trillo I."/>
            <person name="Haas B."/>
            <person name="Nusbaum C."/>
            <person name="Birren B."/>
        </authorList>
    </citation>
    <scope>NUCLEOTIDE SEQUENCE [LARGE SCALE GENOMIC DNA]</scope>
    <source>
        <strain evidence="8 9">JP610</strain>
    </source>
</reference>
<feature type="transmembrane region" description="Helical" evidence="7">
    <location>
        <begin position="162"/>
        <end position="184"/>
    </location>
</feature>
<evidence type="ECO:0000256" key="1">
    <source>
        <dbReference type="ARBA" id="ARBA00004651"/>
    </source>
</evidence>
<dbReference type="PANTHER" id="PTHR30106">
    <property type="entry name" value="INNER MEMBRANE PROTEIN YEIH-RELATED"/>
    <property type="match status" value="1"/>
</dbReference>
<dbReference type="Proteomes" id="UP000054560">
    <property type="component" value="Unassembled WGS sequence"/>
</dbReference>
<protein>
    <submittedName>
        <fullName evidence="8">Uncharacterized protein</fullName>
    </submittedName>
</protein>
<keyword evidence="9" id="KW-1185">Reference proteome</keyword>
<evidence type="ECO:0000256" key="3">
    <source>
        <dbReference type="ARBA" id="ARBA00022475"/>
    </source>
</evidence>
<dbReference type="AlphaFoldDB" id="A0A0L0F3C1"/>
<keyword evidence="4 7" id="KW-0812">Transmembrane</keyword>
<keyword evidence="5 7" id="KW-1133">Transmembrane helix</keyword>
<dbReference type="GO" id="GO:0005886">
    <property type="term" value="C:plasma membrane"/>
    <property type="evidence" value="ECO:0007669"/>
    <property type="project" value="UniProtKB-SubCell"/>
</dbReference>
<dbReference type="OrthoDB" id="10263393at2759"/>
<feature type="transmembrane region" description="Helical" evidence="7">
    <location>
        <begin position="121"/>
        <end position="142"/>
    </location>
</feature>
<evidence type="ECO:0000313" key="8">
    <source>
        <dbReference type="EMBL" id="KNC70673.1"/>
    </source>
</evidence>
<gene>
    <name evidence="8" type="ORF">SARC_16798</name>
</gene>
<evidence type="ECO:0000256" key="7">
    <source>
        <dbReference type="SAM" id="Phobius"/>
    </source>
</evidence>
<feature type="transmembrane region" description="Helical" evidence="7">
    <location>
        <begin position="219"/>
        <end position="239"/>
    </location>
</feature>
<dbReference type="EMBL" id="KQ250518">
    <property type="protein sequence ID" value="KNC70673.1"/>
    <property type="molecule type" value="Genomic_DNA"/>
</dbReference>
<dbReference type="GeneID" id="25917302"/>
<sequence>MRLFSTDVAFKAIHHRGSVLYTPKHNGRVSTSMRKASLYMLGTPVSSLHNTSSCSLNQLNARIGVNHQVKHNTKYAHFTTSTYLSTRHTTDSITPIKDDKEKTNTVEPQIRAHKPSFLNVISNYAPGVLACAVVMQIGTGVASNLGQCLLNMQGITGAPSPISAVPIAIVTGMIIGNTITLSTYLKPGLDFTKTRLLQAGVVCVGAKLSAMDLLTTGLLGLPCVAVTVGTGLTFIPWLARRAGLTDKMGSLIA</sequence>
<dbReference type="PANTHER" id="PTHR30106:SF2">
    <property type="entry name" value="UPF0324 INNER MEMBRANE PROTEIN YEIH"/>
    <property type="match status" value="1"/>
</dbReference>
<evidence type="ECO:0000256" key="4">
    <source>
        <dbReference type="ARBA" id="ARBA00022692"/>
    </source>
</evidence>
<evidence type="ECO:0000313" key="9">
    <source>
        <dbReference type="Proteomes" id="UP000054560"/>
    </source>
</evidence>
<proteinExistence type="inferred from homology"/>